<sequence>MLRRPIISNHGVYGRGVAEIHTLVSGSWKRIGIAPCAHSGNNLGFPTYLTGAIHWLNSYSNSDYLILFNFDNEKFQSFPTPPPPYNIDFDTSRKVSLGVLGERLCICNSQFEYLDVWVMKDYGIQESWSKEYRICTLTFHGRWLHGLYEPISHLSNGAILLFHRLGNAVVYYDPKTHEFYFLKLRGIKSKFEAIAHTPSFISLKDVVAGDNLAVLNIKSR</sequence>
<evidence type="ECO:0000313" key="1">
    <source>
        <dbReference type="EMBL" id="KAH7862316.1"/>
    </source>
</evidence>
<proteinExistence type="predicted"/>
<name>A0ACB7Z9D4_9ERIC</name>
<reference evidence="1 2" key="1">
    <citation type="journal article" date="2021" name="Hortic Res">
        <title>High-quality reference genome and annotation aids understanding of berry development for evergreen blueberry (Vaccinium darrowii).</title>
        <authorList>
            <person name="Yu J."/>
            <person name="Hulse-Kemp A.M."/>
            <person name="Babiker E."/>
            <person name="Staton M."/>
        </authorList>
    </citation>
    <scope>NUCLEOTIDE SEQUENCE [LARGE SCALE GENOMIC DNA]</scope>
    <source>
        <strain evidence="2">cv. NJ 8807/NJ 8810</strain>
        <tissue evidence="1">Young leaf</tissue>
    </source>
</reference>
<dbReference type="EMBL" id="CM037162">
    <property type="protein sequence ID" value="KAH7862316.1"/>
    <property type="molecule type" value="Genomic_DNA"/>
</dbReference>
<evidence type="ECO:0000313" key="2">
    <source>
        <dbReference type="Proteomes" id="UP000828048"/>
    </source>
</evidence>
<comment type="caution">
    <text evidence="1">The sequence shown here is derived from an EMBL/GenBank/DDBJ whole genome shotgun (WGS) entry which is preliminary data.</text>
</comment>
<gene>
    <name evidence="1" type="ORF">Vadar_002898</name>
</gene>
<accession>A0ACB7Z9D4</accession>
<protein>
    <submittedName>
        <fullName evidence="1">Uncharacterized protein</fullName>
    </submittedName>
</protein>
<dbReference type="Proteomes" id="UP000828048">
    <property type="component" value="Chromosome 12"/>
</dbReference>
<keyword evidence="2" id="KW-1185">Reference proteome</keyword>
<organism evidence="1 2">
    <name type="scientific">Vaccinium darrowii</name>
    <dbReference type="NCBI Taxonomy" id="229202"/>
    <lineage>
        <taxon>Eukaryota</taxon>
        <taxon>Viridiplantae</taxon>
        <taxon>Streptophyta</taxon>
        <taxon>Embryophyta</taxon>
        <taxon>Tracheophyta</taxon>
        <taxon>Spermatophyta</taxon>
        <taxon>Magnoliopsida</taxon>
        <taxon>eudicotyledons</taxon>
        <taxon>Gunneridae</taxon>
        <taxon>Pentapetalae</taxon>
        <taxon>asterids</taxon>
        <taxon>Ericales</taxon>
        <taxon>Ericaceae</taxon>
        <taxon>Vaccinioideae</taxon>
        <taxon>Vaccinieae</taxon>
        <taxon>Vaccinium</taxon>
    </lineage>
</organism>